<name>A0AAD6LAK5_9ROSI</name>
<sequence length="106" mass="12272">MKSLPIPSRLSNHWFQLIISPIDRSVKLTILSDETSPFNAQLINEQVNRGYVVYGTKSQTSEILNKNLKSEVRFLSKDWMVVLDMIAETDHHWNFLLAVVDVGWEQ</sequence>
<reference evidence="1 2" key="1">
    <citation type="journal article" date="2023" name="Mol. Ecol. Resour.">
        <title>Chromosome-level genome assembly of a triploid poplar Populus alba 'Berolinensis'.</title>
        <authorList>
            <person name="Chen S."/>
            <person name="Yu Y."/>
            <person name="Wang X."/>
            <person name="Wang S."/>
            <person name="Zhang T."/>
            <person name="Zhou Y."/>
            <person name="He R."/>
            <person name="Meng N."/>
            <person name="Wang Y."/>
            <person name="Liu W."/>
            <person name="Liu Z."/>
            <person name="Liu J."/>
            <person name="Guo Q."/>
            <person name="Huang H."/>
            <person name="Sederoff R.R."/>
            <person name="Wang G."/>
            <person name="Qu G."/>
            <person name="Chen S."/>
        </authorList>
    </citation>
    <scope>NUCLEOTIDE SEQUENCE [LARGE SCALE GENOMIC DNA]</scope>
    <source>
        <strain evidence="1">SC-2020</strain>
    </source>
</reference>
<accession>A0AAD6LAK5</accession>
<proteinExistence type="predicted"/>
<dbReference type="EMBL" id="JAQIZT010000018">
    <property type="protein sequence ID" value="KAJ6957140.1"/>
    <property type="molecule type" value="Genomic_DNA"/>
</dbReference>
<dbReference type="AlphaFoldDB" id="A0AAD6LAK5"/>
<evidence type="ECO:0000313" key="1">
    <source>
        <dbReference type="EMBL" id="KAJ6957140.1"/>
    </source>
</evidence>
<dbReference type="Proteomes" id="UP001164929">
    <property type="component" value="Chromosome 18"/>
</dbReference>
<comment type="caution">
    <text evidence="1">The sequence shown here is derived from an EMBL/GenBank/DDBJ whole genome shotgun (WGS) entry which is preliminary data.</text>
</comment>
<evidence type="ECO:0000313" key="2">
    <source>
        <dbReference type="Proteomes" id="UP001164929"/>
    </source>
</evidence>
<keyword evidence="2" id="KW-1185">Reference proteome</keyword>
<organism evidence="1 2">
    <name type="scientific">Populus alba x Populus x berolinensis</name>
    <dbReference type="NCBI Taxonomy" id="444605"/>
    <lineage>
        <taxon>Eukaryota</taxon>
        <taxon>Viridiplantae</taxon>
        <taxon>Streptophyta</taxon>
        <taxon>Embryophyta</taxon>
        <taxon>Tracheophyta</taxon>
        <taxon>Spermatophyta</taxon>
        <taxon>Magnoliopsida</taxon>
        <taxon>eudicotyledons</taxon>
        <taxon>Gunneridae</taxon>
        <taxon>Pentapetalae</taxon>
        <taxon>rosids</taxon>
        <taxon>fabids</taxon>
        <taxon>Malpighiales</taxon>
        <taxon>Salicaceae</taxon>
        <taxon>Saliceae</taxon>
        <taxon>Populus</taxon>
    </lineage>
</organism>
<gene>
    <name evidence="1" type="ORF">NC653_039153</name>
</gene>
<protein>
    <submittedName>
        <fullName evidence="1">Uncharacterized protein</fullName>
    </submittedName>
</protein>